<evidence type="ECO:0000259" key="1">
    <source>
        <dbReference type="Pfam" id="PF18734"/>
    </source>
</evidence>
<accession>A0A7Y0FRU1</accession>
<reference evidence="2 3" key="1">
    <citation type="submission" date="2020-04" db="EMBL/GenBank/DDBJ databases">
        <title>Chryseobacterium sp. RP-3-3 sp. nov., isolated from Jeju soil.</title>
        <authorList>
            <person name="Dahal R.H."/>
        </authorList>
    </citation>
    <scope>NUCLEOTIDE SEQUENCE [LARGE SCALE GENOMIC DNA]</scope>
    <source>
        <strain evidence="2 3">RP-3-3</strain>
    </source>
</reference>
<sequence>MDNTLRELLETASAIFIKANESYLFAKYFDTANSDAEKSVIKRPSIRFIQHSLWKNCIIELDKIFGISGVKNDYSFINIFTYIRINQSALFTEMSDYTMLYQKWTELRKSKQPLIVQINNLRKKLYAHTDKGKEKLLSEIDISYIEIEELLKETLSLIKEIYVVLFDTDYDYKPIFYRNVEIVQTIAEKQKLTREERVNQILGKNPRP</sequence>
<dbReference type="AlphaFoldDB" id="A0A7Y0FRU1"/>
<protein>
    <recommendedName>
        <fullName evidence="1">HEPN AbiU2-like domain-containing protein</fullName>
    </recommendedName>
</protein>
<dbReference type="InterPro" id="IPR040704">
    <property type="entry name" value="HEPN_AbiU2"/>
</dbReference>
<gene>
    <name evidence="2" type="ORF">HHL23_09575</name>
</gene>
<keyword evidence="3" id="KW-1185">Reference proteome</keyword>
<feature type="domain" description="HEPN AbiU2-like" evidence="1">
    <location>
        <begin position="28"/>
        <end position="185"/>
    </location>
</feature>
<dbReference type="RefSeq" id="WP_169234589.1">
    <property type="nucleotide sequence ID" value="NZ_JABBGI010000010.1"/>
</dbReference>
<evidence type="ECO:0000313" key="2">
    <source>
        <dbReference type="EMBL" id="NML70050.1"/>
    </source>
</evidence>
<proteinExistence type="predicted"/>
<organism evidence="2 3">
    <name type="scientific">Chryseobacterium antibioticum</name>
    <dbReference type="NCBI Taxonomy" id="2728847"/>
    <lineage>
        <taxon>Bacteria</taxon>
        <taxon>Pseudomonadati</taxon>
        <taxon>Bacteroidota</taxon>
        <taxon>Flavobacteriia</taxon>
        <taxon>Flavobacteriales</taxon>
        <taxon>Weeksellaceae</taxon>
        <taxon>Chryseobacterium group</taxon>
        <taxon>Chryseobacterium</taxon>
    </lineage>
</organism>
<dbReference type="EMBL" id="JABBGI010000010">
    <property type="protein sequence ID" value="NML70050.1"/>
    <property type="molecule type" value="Genomic_DNA"/>
</dbReference>
<dbReference type="Proteomes" id="UP000544054">
    <property type="component" value="Unassembled WGS sequence"/>
</dbReference>
<dbReference type="Pfam" id="PF18734">
    <property type="entry name" value="HEPN_AbiU2"/>
    <property type="match status" value="1"/>
</dbReference>
<name>A0A7Y0FRU1_9FLAO</name>
<comment type="caution">
    <text evidence="2">The sequence shown here is derived from an EMBL/GenBank/DDBJ whole genome shotgun (WGS) entry which is preliminary data.</text>
</comment>
<evidence type="ECO:0000313" key="3">
    <source>
        <dbReference type="Proteomes" id="UP000544054"/>
    </source>
</evidence>